<protein>
    <submittedName>
        <fullName evidence="1">Uncharacterized protein</fullName>
    </submittedName>
</protein>
<name>A0A7W9HDP5_9PSEU</name>
<evidence type="ECO:0000313" key="1">
    <source>
        <dbReference type="EMBL" id="MBB5800374.1"/>
    </source>
</evidence>
<comment type="caution">
    <text evidence="1">The sequence shown here is derived from an EMBL/GenBank/DDBJ whole genome shotgun (WGS) entry which is preliminary data.</text>
</comment>
<keyword evidence="2" id="KW-1185">Reference proteome</keyword>
<dbReference type="RefSeq" id="WP_184914758.1">
    <property type="nucleotide sequence ID" value="NZ_JACHMO010000001.1"/>
</dbReference>
<organism evidence="1 2">
    <name type="scientific">Saccharothrix ecbatanensis</name>
    <dbReference type="NCBI Taxonomy" id="1105145"/>
    <lineage>
        <taxon>Bacteria</taxon>
        <taxon>Bacillati</taxon>
        <taxon>Actinomycetota</taxon>
        <taxon>Actinomycetes</taxon>
        <taxon>Pseudonocardiales</taxon>
        <taxon>Pseudonocardiaceae</taxon>
        <taxon>Saccharothrix</taxon>
    </lineage>
</organism>
<dbReference type="EMBL" id="JACHMO010000001">
    <property type="protein sequence ID" value="MBB5800374.1"/>
    <property type="molecule type" value="Genomic_DNA"/>
</dbReference>
<dbReference type="AlphaFoldDB" id="A0A7W9HDP5"/>
<sequence length="124" mass="13384">MTESFITAEDIEELFAKLDEVELNDPQRALLSAILKVAGDVTDVTDLSEESEESEDKRSFSDQFATSFTPHQAALIVEYVEAPAGPSLISRVTPPCPPLPAGSATPALISRLISRNVRPDSSQP</sequence>
<gene>
    <name evidence="1" type="ORF">F4560_000142</name>
</gene>
<reference evidence="1 2" key="1">
    <citation type="submission" date="2020-08" db="EMBL/GenBank/DDBJ databases">
        <title>Sequencing the genomes of 1000 actinobacteria strains.</title>
        <authorList>
            <person name="Klenk H.-P."/>
        </authorList>
    </citation>
    <scope>NUCLEOTIDE SEQUENCE [LARGE SCALE GENOMIC DNA]</scope>
    <source>
        <strain evidence="1 2">DSM 45486</strain>
    </source>
</reference>
<evidence type="ECO:0000313" key="2">
    <source>
        <dbReference type="Proteomes" id="UP000552097"/>
    </source>
</evidence>
<dbReference type="Proteomes" id="UP000552097">
    <property type="component" value="Unassembled WGS sequence"/>
</dbReference>
<proteinExistence type="predicted"/>
<accession>A0A7W9HDP5</accession>